<protein>
    <recommendedName>
        <fullName evidence="4">Secreted protein</fullName>
    </recommendedName>
</protein>
<dbReference type="AlphaFoldDB" id="A0A6A4BLG1"/>
<evidence type="ECO:0000313" key="2">
    <source>
        <dbReference type="EMBL" id="KAE9274657.1"/>
    </source>
</evidence>
<name>A0A6A4BLG1_9STRA</name>
<reference evidence="2 3" key="1">
    <citation type="submission" date="2018-08" db="EMBL/GenBank/DDBJ databases">
        <title>Genomic investigation of the strawberry pathogen Phytophthora fragariae indicates pathogenicity is determined by transcriptional variation in three key races.</title>
        <authorList>
            <person name="Adams T.M."/>
            <person name="Armitage A.D."/>
            <person name="Sobczyk M.K."/>
            <person name="Bates H.J."/>
            <person name="Dunwell J.M."/>
            <person name="Nellist C.F."/>
            <person name="Harrison R.J."/>
        </authorList>
    </citation>
    <scope>NUCLEOTIDE SEQUENCE [LARGE SCALE GENOMIC DNA]</scope>
    <source>
        <strain evidence="2 3">SCRP333</strain>
    </source>
</reference>
<comment type="caution">
    <text evidence="2">The sequence shown here is derived from an EMBL/GenBank/DDBJ whole genome shotgun (WGS) entry which is preliminary data.</text>
</comment>
<sequence length="129" mass="14221">MSGFSFRYLRLSLLLRCRACSNVSAGLHARNKSGHTVSAALRVRKNVGHRDGSTRLPSMLIKSSLTLGQYNPLPRTPRKYGFSDSSISMAALISFLMPSEHPCTKLGLSMLCLLGDVPTRRTRPSICLR</sequence>
<gene>
    <name evidence="2" type="ORF">PR003_g29545</name>
</gene>
<feature type="chain" id="PRO_5025544296" description="Secreted protein" evidence="1">
    <location>
        <begin position="20"/>
        <end position="129"/>
    </location>
</feature>
<feature type="signal peptide" evidence="1">
    <location>
        <begin position="1"/>
        <end position="19"/>
    </location>
</feature>
<dbReference type="Proteomes" id="UP000434957">
    <property type="component" value="Unassembled WGS sequence"/>
</dbReference>
<accession>A0A6A4BLG1</accession>
<dbReference type="EMBL" id="QXFT01005014">
    <property type="protein sequence ID" value="KAE9274657.1"/>
    <property type="molecule type" value="Genomic_DNA"/>
</dbReference>
<organism evidence="2 3">
    <name type="scientific">Phytophthora rubi</name>
    <dbReference type="NCBI Taxonomy" id="129364"/>
    <lineage>
        <taxon>Eukaryota</taxon>
        <taxon>Sar</taxon>
        <taxon>Stramenopiles</taxon>
        <taxon>Oomycota</taxon>
        <taxon>Peronosporomycetes</taxon>
        <taxon>Peronosporales</taxon>
        <taxon>Peronosporaceae</taxon>
        <taxon>Phytophthora</taxon>
    </lineage>
</organism>
<keyword evidence="3" id="KW-1185">Reference proteome</keyword>
<evidence type="ECO:0008006" key="4">
    <source>
        <dbReference type="Google" id="ProtNLM"/>
    </source>
</evidence>
<proteinExistence type="predicted"/>
<evidence type="ECO:0000313" key="3">
    <source>
        <dbReference type="Proteomes" id="UP000434957"/>
    </source>
</evidence>
<keyword evidence="1" id="KW-0732">Signal</keyword>
<evidence type="ECO:0000256" key="1">
    <source>
        <dbReference type="SAM" id="SignalP"/>
    </source>
</evidence>